<name>A0A8D8B0D1_CULPI</name>
<dbReference type="AlphaFoldDB" id="A0A8D8B0D1"/>
<proteinExistence type="predicted"/>
<evidence type="ECO:0000313" key="1">
    <source>
        <dbReference type="EMBL" id="CAG6466547.1"/>
    </source>
</evidence>
<reference evidence="1" key="1">
    <citation type="submission" date="2021-05" db="EMBL/GenBank/DDBJ databases">
        <authorList>
            <person name="Alioto T."/>
            <person name="Alioto T."/>
            <person name="Gomez Garrido J."/>
        </authorList>
    </citation>
    <scope>NUCLEOTIDE SEQUENCE</scope>
</reference>
<accession>A0A8D8B0D1</accession>
<organism evidence="1">
    <name type="scientific">Culex pipiens</name>
    <name type="common">House mosquito</name>
    <dbReference type="NCBI Taxonomy" id="7175"/>
    <lineage>
        <taxon>Eukaryota</taxon>
        <taxon>Metazoa</taxon>
        <taxon>Ecdysozoa</taxon>
        <taxon>Arthropoda</taxon>
        <taxon>Hexapoda</taxon>
        <taxon>Insecta</taxon>
        <taxon>Pterygota</taxon>
        <taxon>Neoptera</taxon>
        <taxon>Endopterygota</taxon>
        <taxon>Diptera</taxon>
        <taxon>Nematocera</taxon>
        <taxon>Culicoidea</taxon>
        <taxon>Culicidae</taxon>
        <taxon>Culicinae</taxon>
        <taxon>Culicini</taxon>
        <taxon>Culex</taxon>
        <taxon>Culex</taxon>
    </lineage>
</organism>
<sequence>MSSPDVLWRSILKGHCALKEYTSTRAAWGSPCLYTQLLFRKKRLEDRLPLTWNVVSYNFVCPLKHIKKSRKSKNTYFGKLRFCKKNPCFYFFLNVPQQYLQLRRRHRIDQKIHSKVTDFRIFTYHFCMDS</sequence>
<protein>
    <submittedName>
        <fullName evidence="1">(northern house mosquito) hypothetical protein</fullName>
    </submittedName>
</protein>
<dbReference type="EMBL" id="HBUE01056156">
    <property type="protein sequence ID" value="CAG6466547.1"/>
    <property type="molecule type" value="Transcribed_RNA"/>
</dbReference>
<dbReference type="EMBL" id="HBUE01056157">
    <property type="protein sequence ID" value="CAG6466548.1"/>
    <property type="molecule type" value="Transcribed_RNA"/>
</dbReference>